<evidence type="ECO:0000313" key="8">
    <source>
        <dbReference type="Proteomes" id="UP000281604"/>
    </source>
</evidence>
<keyword evidence="1" id="KW-0808">Transferase</keyword>
<comment type="catalytic activity">
    <reaction evidence="5">
        <text>L-seryl-[protein] + acetyl-CoA = O-acetyl-L-seryl-[protein] + CoA</text>
        <dbReference type="Rhea" id="RHEA:59392"/>
        <dbReference type="Rhea" id="RHEA-COMP:9863"/>
        <dbReference type="Rhea" id="RHEA-COMP:15352"/>
        <dbReference type="ChEBI" id="CHEBI:29999"/>
        <dbReference type="ChEBI" id="CHEBI:57287"/>
        <dbReference type="ChEBI" id="CHEBI:57288"/>
        <dbReference type="ChEBI" id="CHEBI:141128"/>
    </reaction>
    <physiologicalReaction direction="left-to-right" evidence="5">
        <dbReference type="Rhea" id="RHEA:59393"/>
    </physiologicalReaction>
</comment>
<evidence type="ECO:0000256" key="3">
    <source>
        <dbReference type="ARBA" id="ARBA00023785"/>
    </source>
</evidence>
<evidence type="ECO:0000256" key="1">
    <source>
        <dbReference type="ARBA" id="ARBA00022679"/>
    </source>
</evidence>
<dbReference type="GO" id="GO:0016746">
    <property type="term" value="F:acyltransferase activity"/>
    <property type="evidence" value="ECO:0007669"/>
    <property type="project" value="UniProtKB-KW"/>
</dbReference>
<protein>
    <submittedName>
        <fullName evidence="7">HopZ3</fullName>
    </submittedName>
</protein>
<evidence type="ECO:0000256" key="6">
    <source>
        <dbReference type="SAM" id="MobiDB-lite"/>
    </source>
</evidence>
<gene>
    <name evidence="7" type="ORF">ALQ30_05232</name>
</gene>
<name>A0A3M4ARP8_9PSED</name>
<feature type="compositionally biased region" description="Polar residues" evidence="6">
    <location>
        <begin position="44"/>
        <end position="72"/>
    </location>
</feature>
<organism evidence="7 8">
    <name type="scientific">Pseudomonas syringae pv. persicae</name>
    <dbReference type="NCBI Taxonomy" id="237306"/>
    <lineage>
        <taxon>Bacteria</taxon>
        <taxon>Pseudomonadati</taxon>
        <taxon>Pseudomonadota</taxon>
        <taxon>Gammaproteobacteria</taxon>
        <taxon>Pseudomonadales</taxon>
        <taxon>Pseudomonadaceae</taxon>
        <taxon>Pseudomonas</taxon>
    </lineage>
</organism>
<comment type="caution">
    <text evidence="7">The sequence shown here is derived from an EMBL/GenBank/DDBJ whole genome shotgun (WGS) entry which is preliminary data.</text>
</comment>
<evidence type="ECO:0000256" key="2">
    <source>
        <dbReference type="ARBA" id="ARBA00023315"/>
    </source>
</evidence>
<evidence type="ECO:0000313" key="7">
    <source>
        <dbReference type="EMBL" id="RMP09571.1"/>
    </source>
</evidence>
<comment type="similarity">
    <text evidence="3">Belongs to the acetyltransferase YopJ family.</text>
</comment>
<sequence>MRSDDRSGENMAGKVTAWPFCSARLLNQADENRFNANHGGDYSMNISGPNRRQGTQAENTESASSSSVTNPPLQRDEGRRLRRQDALPTDIRYNANQTAASPQNARAAGRYESEASSSGADDTPQAEGSMPSSSALLQFRLPGGRNHSELENFHTMMLNSPKASRGDAIPEKPEAIPKRLLEKMEPINLAQLALRDKDLHEYAVMVCNQVKKGEGPNADITQGDIKLLPLFAKVENTRNPGLNLHTFKSHKDCYKAIKEQNKDVQRNKQSVSIRVVYPPFKVMPDHHIALDIQLRYGHRPSIVGFESAPGNIIDAAEREILSALGNVKLKMVGNFLQYSKTDCTMFALNNALKAFKHHEEYTSRLHNGEKQVPIPATFLKHAQSKSLVENHPKKDTTVTKDQGGLHTETLLHRNRAYRAQRSAGQHVTSIEGFRMQEIKRAGDFLAANRVRAKP</sequence>
<dbReference type="Proteomes" id="UP000281604">
    <property type="component" value="Unassembled WGS sequence"/>
</dbReference>
<evidence type="ECO:0000256" key="4">
    <source>
        <dbReference type="ARBA" id="ARBA00048364"/>
    </source>
</evidence>
<keyword evidence="2" id="KW-0012">Acyltransferase</keyword>
<evidence type="ECO:0000256" key="5">
    <source>
        <dbReference type="ARBA" id="ARBA00048662"/>
    </source>
</evidence>
<dbReference type="AlphaFoldDB" id="A0A3M4ARP8"/>
<dbReference type="EMBL" id="RBQE01000197">
    <property type="protein sequence ID" value="RMP09571.1"/>
    <property type="molecule type" value="Genomic_DNA"/>
</dbReference>
<feature type="compositionally biased region" description="Basic and acidic residues" evidence="6">
    <location>
        <begin position="74"/>
        <end position="85"/>
    </location>
</feature>
<accession>A0A3M4ARP8</accession>
<proteinExistence type="inferred from homology"/>
<feature type="region of interest" description="Disordered" evidence="6">
    <location>
        <begin position="32"/>
        <end position="132"/>
    </location>
</feature>
<dbReference type="Pfam" id="PF03421">
    <property type="entry name" value="Acetyltransf_14"/>
    <property type="match status" value="1"/>
</dbReference>
<comment type="catalytic activity">
    <reaction evidence="4">
        <text>L-threonyl-[protein] + acetyl-CoA = O-acetyl-L-threonyl-[protein] + CoA</text>
        <dbReference type="Rhea" id="RHEA:65340"/>
        <dbReference type="Rhea" id="RHEA-COMP:11060"/>
        <dbReference type="Rhea" id="RHEA-COMP:16780"/>
        <dbReference type="ChEBI" id="CHEBI:30013"/>
        <dbReference type="ChEBI" id="CHEBI:57287"/>
        <dbReference type="ChEBI" id="CHEBI:57288"/>
        <dbReference type="ChEBI" id="CHEBI:141025"/>
    </reaction>
    <physiologicalReaction direction="left-to-right" evidence="4">
        <dbReference type="Rhea" id="RHEA:65341"/>
    </physiologicalReaction>
</comment>
<feature type="compositionally biased region" description="Polar residues" evidence="6">
    <location>
        <begin position="94"/>
        <end position="104"/>
    </location>
</feature>
<dbReference type="InterPro" id="IPR005083">
    <property type="entry name" value="YopJ-like"/>
</dbReference>
<reference evidence="7 8" key="1">
    <citation type="submission" date="2018-08" db="EMBL/GenBank/DDBJ databases">
        <title>Recombination of ecologically and evolutionarily significant loci maintains genetic cohesion in the Pseudomonas syringae species complex.</title>
        <authorList>
            <person name="Dillon M."/>
            <person name="Thakur S."/>
            <person name="Almeida R.N.D."/>
            <person name="Weir B.S."/>
            <person name="Guttman D.S."/>
        </authorList>
    </citation>
    <scope>NUCLEOTIDE SEQUENCE [LARGE SCALE GENOMIC DNA]</scope>
    <source>
        <strain evidence="7 8">ICMP 3706</strain>
    </source>
</reference>